<dbReference type="PANTHER" id="PTHR13812">
    <property type="entry name" value="KETIMINE REDUCTASE MU-CRYSTALLIN"/>
    <property type="match status" value="1"/>
</dbReference>
<dbReference type="GO" id="GO:0005737">
    <property type="term" value="C:cytoplasm"/>
    <property type="evidence" value="ECO:0007669"/>
    <property type="project" value="TreeGrafter"/>
</dbReference>
<comment type="similarity">
    <text evidence="1">Belongs to the ornithine cyclodeaminase/mu-crystallin family.</text>
</comment>
<dbReference type="InterPro" id="IPR003462">
    <property type="entry name" value="ODC_Mu_crystall"/>
</dbReference>
<evidence type="ECO:0000313" key="3">
    <source>
        <dbReference type="EMBL" id="KAF9138198.1"/>
    </source>
</evidence>
<name>A0A9P5V5V1_9FUNG</name>
<dbReference type="Gene3D" id="3.30.1780.10">
    <property type="entry name" value="ornithine cyclodeaminase, domain 1"/>
    <property type="match status" value="1"/>
</dbReference>
<proteinExistence type="inferred from homology"/>
<evidence type="ECO:0008006" key="5">
    <source>
        <dbReference type="Google" id="ProtNLM"/>
    </source>
</evidence>
<dbReference type="PANTHER" id="PTHR13812:SF19">
    <property type="entry name" value="KETIMINE REDUCTASE MU-CRYSTALLIN"/>
    <property type="match status" value="1"/>
</dbReference>
<reference evidence="3" key="1">
    <citation type="journal article" date="2020" name="Fungal Divers.">
        <title>Resolving the Mortierellaceae phylogeny through synthesis of multi-gene phylogenetics and phylogenomics.</title>
        <authorList>
            <person name="Vandepol N."/>
            <person name="Liber J."/>
            <person name="Desiro A."/>
            <person name="Na H."/>
            <person name="Kennedy M."/>
            <person name="Barry K."/>
            <person name="Grigoriev I.V."/>
            <person name="Miller A.N."/>
            <person name="O'Donnell K."/>
            <person name="Stajich J.E."/>
            <person name="Bonito G."/>
        </authorList>
    </citation>
    <scope>NUCLEOTIDE SEQUENCE</scope>
    <source>
        <strain evidence="3">NRRL 6426</strain>
    </source>
</reference>
<dbReference type="OrthoDB" id="41492at2759"/>
<evidence type="ECO:0000313" key="4">
    <source>
        <dbReference type="Proteomes" id="UP000748756"/>
    </source>
</evidence>
<accession>A0A9P5V5V1</accession>
<feature type="region of interest" description="Disordered" evidence="2">
    <location>
        <begin position="65"/>
        <end position="92"/>
    </location>
</feature>
<dbReference type="Gene3D" id="3.40.50.720">
    <property type="entry name" value="NAD(P)-binding Rossmann-like Domain"/>
    <property type="match status" value="1"/>
</dbReference>
<dbReference type="InterPro" id="IPR036291">
    <property type="entry name" value="NAD(P)-bd_dom_sf"/>
</dbReference>
<comment type="caution">
    <text evidence="3">The sequence shown here is derived from an EMBL/GenBank/DDBJ whole genome shotgun (WGS) entry which is preliminary data.</text>
</comment>
<evidence type="ECO:0000256" key="2">
    <source>
        <dbReference type="SAM" id="MobiDB-lite"/>
    </source>
</evidence>
<organism evidence="3 4">
    <name type="scientific">Linnemannia schmuckeri</name>
    <dbReference type="NCBI Taxonomy" id="64567"/>
    <lineage>
        <taxon>Eukaryota</taxon>
        <taxon>Fungi</taxon>
        <taxon>Fungi incertae sedis</taxon>
        <taxon>Mucoromycota</taxon>
        <taxon>Mortierellomycotina</taxon>
        <taxon>Mortierellomycetes</taxon>
        <taxon>Mortierellales</taxon>
        <taxon>Mortierellaceae</taxon>
        <taxon>Linnemannia</taxon>
    </lineage>
</organism>
<dbReference type="EMBL" id="JAAAUQ010001492">
    <property type="protein sequence ID" value="KAF9138198.1"/>
    <property type="molecule type" value="Genomic_DNA"/>
</dbReference>
<dbReference type="Pfam" id="PF02423">
    <property type="entry name" value="OCD_Mu_crystall"/>
    <property type="match status" value="1"/>
</dbReference>
<dbReference type="SUPFAM" id="SSF51735">
    <property type="entry name" value="NAD(P)-binding Rossmann-fold domains"/>
    <property type="match status" value="1"/>
</dbReference>
<keyword evidence="4" id="KW-1185">Reference proteome</keyword>
<evidence type="ECO:0000256" key="1">
    <source>
        <dbReference type="ARBA" id="ARBA00008903"/>
    </source>
</evidence>
<dbReference type="AlphaFoldDB" id="A0A9P5V5V1"/>
<dbReference type="InterPro" id="IPR023401">
    <property type="entry name" value="ODC_N"/>
</dbReference>
<sequence length="474" mass="51505">MYQRRPLYLQPVDKDGNYPWMESVGDSACSEPTSSRTTASQGPKIRQAIEPMVVDDGKPIAGCKRRKQATDPMTIEDDKTIGSSKRNSPDRGYSGYTQCVIRDMPPVRVLSLEHVAAVLKDINIEDILTSQAQAFHAYSANETQTPQRSALETPYHKTLIMPSRIDTLTSTVKIVSVPKTDSKDGLPGVAIVFDNKTGEPRGLVNARLLTAVRTAAGSALATRVIFDTINEKKDRKALSLVVFGSGAQAKAHIQLLTHILPDQISRIVICNRTLPRARDLVQELSPECSAKSIDISAFSITTGESTASATGSGSPQAKLKEIVQSAHIICTCTNTTEPLFSGEWVQPGTHFNMVGSYTPLMHEVDQDLIARAWTLVDAKKECEHEAGEFILAKKLTGQNGVLAELGEIFAEDGKFKQDALPKEFSQLEKERGNNQDKKDVTIFKSVGIAAQDVAITALVLDKAEAMGLGSVVDI</sequence>
<protein>
    <recommendedName>
        <fullName evidence="5">Ornithine cyclodeaminase</fullName>
    </recommendedName>
</protein>
<dbReference type="Proteomes" id="UP000748756">
    <property type="component" value="Unassembled WGS sequence"/>
</dbReference>
<gene>
    <name evidence="3" type="ORF">BG015_002463</name>
</gene>